<feature type="signal peptide" evidence="2">
    <location>
        <begin position="1"/>
        <end position="18"/>
    </location>
</feature>
<dbReference type="KEGG" id="api:100569598"/>
<dbReference type="Pfam" id="PF00041">
    <property type="entry name" value="fn3"/>
    <property type="match status" value="1"/>
</dbReference>
<keyword evidence="1" id="KW-0812">Transmembrane</keyword>
<dbReference type="InterPro" id="IPR013783">
    <property type="entry name" value="Ig-like_fold"/>
</dbReference>
<evidence type="ECO:0000256" key="1">
    <source>
        <dbReference type="SAM" id="Phobius"/>
    </source>
</evidence>
<dbReference type="InterPro" id="IPR032073">
    <property type="entry name" value="FNDC5_C"/>
</dbReference>
<proteinExistence type="predicted"/>
<dbReference type="PROSITE" id="PS50853">
    <property type="entry name" value="FN3"/>
    <property type="match status" value="1"/>
</dbReference>
<feature type="transmembrane region" description="Helical" evidence="1">
    <location>
        <begin position="163"/>
        <end position="181"/>
    </location>
</feature>
<feature type="chain" id="PRO_5035822274" description="Fibronectin type-III domain-containing protein" evidence="2">
    <location>
        <begin position="19"/>
        <end position="398"/>
    </location>
</feature>
<accession>A0A8R2H2R9</accession>
<keyword evidence="1" id="KW-0472">Membrane</keyword>
<keyword evidence="2" id="KW-0732">Signal</keyword>
<dbReference type="PANTHER" id="PTHR21104">
    <property type="entry name" value="FIBRONECTIN TYPE III DOMAIN-CONTAINING PROTEIN"/>
    <property type="match status" value="1"/>
</dbReference>
<protein>
    <recommendedName>
        <fullName evidence="3">Fibronectin type-III domain-containing protein</fullName>
    </recommendedName>
</protein>
<dbReference type="EnsemblMetazoa" id="XM_016801329.2">
    <property type="protein sequence ID" value="XP_016656818.1"/>
    <property type="gene ID" value="LOC100569598"/>
</dbReference>
<evidence type="ECO:0000256" key="2">
    <source>
        <dbReference type="SAM" id="SignalP"/>
    </source>
</evidence>
<sequence>MILWPIFCILYGFQTVWCISASQAPGDITVMFISPTTVKVSWKISLIGIEKYDVMYKPTNASYRVVAEIAVNSDSVTLGNLMPNTQYQVTVTAFKAGRRFRSRPVIFKTLDKGVSWPDIQHSQMNTSGDVDISPPDVVGGVGHSVPPEGSTSPPYVQVRGIEITIVVLVLMVWVGAIIMFFNRWGKIRMLIPYQPDYKDTQLKVPGTGACNTTNSCQNPTGPSFCCSQRHLMRCGLADPLDWRVRNLLRSRSRVNSAIYISPVYQDAHVRNGISVRPIRKAQSADFLPKYDYSGWANYQQFSLPLSSGRGGGGVCGGGVCASGVCANVVSASGVCASGVCANVVTAGGVCASGVCANVVSAGGAESTVHQRHMKQFQLPTVSISIASDSDKALNELLI</sequence>
<dbReference type="AlphaFoldDB" id="A0A8R2H2R9"/>
<dbReference type="InterPro" id="IPR036116">
    <property type="entry name" value="FN3_sf"/>
</dbReference>
<dbReference type="InterPro" id="IPR003961">
    <property type="entry name" value="FN3_dom"/>
</dbReference>
<dbReference type="SMART" id="SM00060">
    <property type="entry name" value="FN3"/>
    <property type="match status" value="1"/>
</dbReference>
<keyword evidence="1" id="KW-1133">Transmembrane helix</keyword>
<feature type="domain" description="Fibronectin type-III" evidence="3">
    <location>
        <begin position="24"/>
        <end position="112"/>
    </location>
</feature>
<reference evidence="4" key="2">
    <citation type="submission" date="2022-06" db="UniProtKB">
        <authorList>
            <consortium name="EnsemblMetazoa"/>
        </authorList>
    </citation>
    <scope>IDENTIFICATION</scope>
</reference>
<dbReference type="PANTHER" id="PTHR21104:SF2">
    <property type="entry name" value="FIBRONECTIN TYPE-III DOMAIN-CONTAINING PROTEIN"/>
    <property type="match status" value="1"/>
</dbReference>
<dbReference type="GeneID" id="100569598"/>
<evidence type="ECO:0000313" key="5">
    <source>
        <dbReference type="Proteomes" id="UP000007819"/>
    </source>
</evidence>
<dbReference type="Gene3D" id="2.60.40.10">
    <property type="entry name" value="Immunoglobulins"/>
    <property type="match status" value="1"/>
</dbReference>
<keyword evidence="5" id="KW-1185">Reference proteome</keyword>
<evidence type="ECO:0000313" key="4">
    <source>
        <dbReference type="EnsemblMetazoa" id="XP_016656818.1"/>
    </source>
</evidence>
<dbReference type="OrthoDB" id="9949424at2759"/>
<dbReference type="Pfam" id="PF16066">
    <property type="entry name" value="DUF4808"/>
    <property type="match status" value="1"/>
</dbReference>
<dbReference type="SUPFAM" id="SSF49265">
    <property type="entry name" value="Fibronectin type III"/>
    <property type="match status" value="1"/>
</dbReference>
<dbReference type="Proteomes" id="UP000007819">
    <property type="component" value="Chromosome A1"/>
</dbReference>
<dbReference type="CDD" id="cd00063">
    <property type="entry name" value="FN3"/>
    <property type="match status" value="1"/>
</dbReference>
<evidence type="ECO:0000259" key="3">
    <source>
        <dbReference type="PROSITE" id="PS50853"/>
    </source>
</evidence>
<organism evidence="4 5">
    <name type="scientific">Acyrthosiphon pisum</name>
    <name type="common">Pea aphid</name>
    <dbReference type="NCBI Taxonomy" id="7029"/>
    <lineage>
        <taxon>Eukaryota</taxon>
        <taxon>Metazoa</taxon>
        <taxon>Ecdysozoa</taxon>
        <taxon>Arthropoda</taxon>
        <taxon>Hexapoda</taxon>
        <taxon>Insecta</taxon>
        <taxon>Pterygota</taxon>
        <taxon>Neoptera</taxon>
        <taxon>Paraneoptera</taxon>
        <taxon>Hemiptera</taxon>
        <taxon>Sternorrhyncha</taxon>
        <taxon>Aphidomorpha</taxon>
        <taxon>Aphidoidea</taxon>
        <taxon>Aphididae</taxon>
        <taxon>Macrosiphini</taxon>
        <taxon>Acyrthosiphon</taxon>
    </lineage>
</organism>
<name>A0A8R2H2R9_ACYPI</name>
<reference evidence="5" key="1">
    <citation type="submission" date="2010-06" db="EMBL/GenBank/DDBJ databases">
        <authorList>
            <person name="Jiang H."/>
            <person name="Abraham K."/>
            <person name="Ali S."/>
            <person name="Alsbrooks S.L."/>
            <person name="Anim B.N."/>
            <person name="Anosike U.S."/>
            <person name="Attaway T."/>
            <person name="Bandaranaike D.P."/>
            <person name="Battles P.K."/>
            <person name="Bell S.N."/>
            <person name="Bell A.V."/>
            <person name="Beltran B."/>
            <person name="Bickham C."/>
            <person name="Bustamante Y."/>
            <person name="Caleb T."/>
            <person name="Canada A."/>
            <person name="Cardenas V."/>
            <person name="Carter K."/>
            <person name="Chacko J."/>
            <person name="Chandrabose M.N."/>
            <person name="Chavez D."/>
            <person name="Chavez A."/>
            <person name="Chen L."/>
            <person name="Chu H.-S."/>
            <person name="Claassen K.J."/>
            <person name="Cockrell R."/>
            <person name="Collins M."/>
            <person name="Cooper J.A."/>
            <person name="Cree A."/>
            <person name="Curry S.M."/>
            <person name="Da Y."/>
            <person name="Dao M.D."/>
            <person name="Das B."/>
            <person name="Davila M.-L."/>
            <person name="Davy-Carroll L."/>
            <person name="Denson S."/>
            <person name="Dinh H."/>
            <person name="Ebong V.E."/>
            <person name="Edwards J.R."/>
            <person name="Egan A."/>
            <person name="El-Daye J."/>
            <person name="Escobedo L."/>
            <person name="Fernandez S."/>
            <person name="Fernando P.R."/>
            <person name="Flagg N."/>
            <person name="Forbes L.D."/>
            <person name="Fowler R.G."/>
            <person name="Fu Q."/>
            <person name="Gabisi R.A."/>
            <person name="Ganer J."/>
            <person name="Garbino Pronczuk A."/>
            <person name="Garcia R.M."/>
            <person name="Garner T."/>
            <person name="Garrett T.E."/>
            <person name="Gonzalez D.A."/>
            <person name="Hamid H."/>
            <person name="Hawkins E.S."/>
            <person name="Hirani K."/>
            <person name="Hogues M.E."/>
            <person name="Hollins B."/>
            <person name="Hsiao C.-H."/>
            <person name="Jabil R."/>
            <person name="James M.L."/>
            <person name="Jhangiani S.N."/>
            <person name="Johnson B."/>
            <person name="Johnson Q."/>
            <person name="Joshi V."/>
            <person name="Kalu J.B."/>
            <person name="Kam C."/>
            <person name="Kashfia A."/>
            <person name="Keebler J."/>
            <person name="Kisamo H."/>
            <person name="Kovar C.L."/>
            <person name="Lago L.A."/>
            <person name="Lai C.-Y."/>
            <person name="Laidlaw J."/>
            <person name="Lara F."/>
            <person name="Le T.-K."/>
            <person name="Lee S.L."/>
            <person name="Legall F.H."/>
            <person name="Lemon S.J."/>
            <person name="Lewis L.R."/>
            <person name="Li B."/>
            <person name="Liu Y."/>
            <person name="Liu Y.-S."/>
            <person name="Lopez J."/>
            <person name="Lozado R.J."/>
            <person name="Lu J."/>
            <person name="Madu R.C."/>
            <person name="Maheshwari M."/>
            <person name="Maheshwari R."/>
            <person name="Malloy K."/>
            <person name="Martinez E."/>
            <person name="Mathew T."/>
            <person name="Mercado I.C."/>
            <person name="Mercado C."/>
            <person name="Meyer B."/>
            <person name="Montgomery K."/>
            <person name="Morgan M.B."/>
            <person name="Munidasa M."/>
            <person name="Nazareth L.V."/>
            <person name="Nelson J."/>
            <person name="Ng B.M."/>
            <person name="Nguyen N.B."/>
            <person name="Nguyen P.Q."/>
            <person name="Nguyen T."/>
            <person name="Obregon M."/>
            <person name="Okwuonu G.O."/>
            <person name="Onwere C.G."/>
            <person name="Orozco G."/>
            <person name="Parra A."/>
            <person name="Patel S."/>
            <person name="Patil S."/>
            <person name="Perez A."/>
            <person name="Perez Y."/>
            <person name="Pham C."/>
            <person name="Primus E.L."/>
            <person name="Pu L.-L."/>
            <person name="Puazo M."/>
            <person name="Qin X."/>
            <person name="Quiroz J.B."/>
            <person name="Reese J."/>
            <person name="Richards S."/>
            <person name="Rives C.M."/>
            <person name="Robberts R."/>
            <person name="Ruiz S.J."/>
            <person name="Ruiz M.J."/>
            <person name="Santibanez J."/>
            <person name="Schneider B.W."/>
            <person name="Sisson I."/>
            <person name="Smith M."/>
            <person name="Sodergren E."/>
            <person name="Song X.-Z."/>
            <person name="Song B.B."/>
            <person name="Summersgill H."/>
            <person name="Thelus R."/>
            <person name="Thornton R.D."/>
            <person name="Trejos Z.Y."/>
            <person name="Usmani K."/>
            <person name="Vattathil S."/>
            <person name="Villasana D."/>
            <person name="Walker D.L."/>
            <person name="Wang S."/>
            <person name="Wang K."/>
            <person name="White C.S."/>
            <person name="Williams A.C."/>
            <person name="Williamson J."/>
            <person name="Wilson K."/>
            <person name="Woghiren I.O."/>
            <person name="Woodworth J.R."/>
            <person name="Worley K.C."/>
            <person name="Wright R.A."/>
            <person name="Wu W."/>
            <person name="Young L."/>
            <person name="Zhang L."/>
            <person name="Zhang J."/>
            <person name="Zhu Y."/>
            <person name="Muzny D.M."/>
            <person name="Weinstock G."/>
            <person name="Gibbs R.A."/>
        </authorList>
    </citation>
    <scope>NUCLEOTIDE SEQUENCE [LARGE SCALE GENOMIC DNA]</scope>
    <source>
        <strain evidence="5">LSR1</strain>
    </source>
</reference>
<dbReference type="RefSeq" id="XP_016656818.1">
    <property type="nucleotide sequence ID" value="XM_016801329.2"/>
</dbReference>